<evidence type="ECO:0000313" key="2">
    <source>
        <dbReference type="EMBL" id="GBG41472.1"/>
    </source>
</evidence>
<dbReference type="PANTHER" id="PTHR37984">
    <property type="entry name" value="PROTEIN CBG26694"/>
    <property type="match status" value="1"/>
</dbReference>
<dbReference type="InterPro" id="IPR001584">
    <property type="entry name" value="Integrase_cat-core"/>
</dbReference>
<dbReference type="AlphaFoldDB" id="A0A388JJC9"/>
<comment type="caution">
    <text evidence="2">The sequence shown here is derived from an EMBL/GenBank/DDBJ whole genome shotgun (WGS) entry which is preliminary data.</text>
</comment>
<reference evidence="2 3" key="1">
    <citation type="journal article" date="2018" name="Cell">
        <title>The Chara Genome: Secondary Complexity and Implications for Plant Terrestrialization.</title>
        <authorList>
            <person name="Nishiyama T."/>
            <person name="Sakayama H."/>
            <person name="Vries J.D."/>
            <person name="Buschmann H."/>
            <person name="Saint-Marcoux D."/>
            <person name="Ullrich K.K."/>
            <person name="Haas F.B."/>
            <person name="Vanderstraeten L."/>
            <person name="Becker D."/>
            <person name="Lang D."/>
            <person name="Vosolsobe S."/>
            <person name="Rombauts S."/>
            <person name="Wilhelmsson P.K.I."/>
            <person name="Janitza P."/>
            <person name="Kern R."/>
            <person name="Heyl A."/>
            <person name="Rumpler F."/>
            <person name="Villalobos L.I.A.C."/>
            <person name="Clay J.M."/>
            <person name="Skokan R."/>
            <person name="Toyoda A."/>
            <person name="Suzuki Y."/>
            <person name="Kagoshima H."/>
            <person name="Schijlen E."/>
            <person name="Tajeshwar N."/>
            <person name="Catarino B."/>
            <person name="Hetherington A.J."/>
            <person name="Saltykova A."/>
            <person name="Bonnot C."/>
            <person name="Breuninger H."/>
            <person name="Symeonidi A."/>
            <person name="Radhakrishnan G.V."/>
            <person name="Van Nieuwerburgh F."/>
            <person name="Deforce D."/>
            <person name="Chang C."/>
            <person name="Karol K.G."/>
            <person name="Hedrich R."/>
            <person name="Ulvskov P."/>
            <person name="Glockner G."/>
            <person name="Delwiche C.F."/>
            <person name="Petrasek J."/>
            <person name="Van de Peer Y."/>
            <person name="Friml J."/>
            <person name="Beilby M."/>
            <person name="Dolan L."/>
            <person name="Kohara Y."/>
            <person name="Sugano S."/>
            <person name="Fujiyama A."/>
            <person name="Delaux P.-M."/>
            <person name="Quint M."/>
            <person name="TheiBen G."/>
            <person name="Hagemann M."/>
            <person name="Harholt J."/>
            <person name="Dunand C."/>
            <person name="Zachgo S."/>
            <person name="Langdale J."/>
            <person name="Maumus F."/>
            <person name="Straeten D.V.D."/>
            <person name="Gould S.B."/>
            <person name="Rensing S.A."/>
        </authorList>
    </citation>
    <scope>NUCLEOTIDE SEQUENCE [LARGE SCALE GENOMIC DNA]</scope>
    <source>
        <strain evidence="2 3">S276</strain>
    </source>
</reference>
<gene>
    <name evidence="2" type="ORF">CBR_g83428</name>
</gene>
<proteinExistence type="predicted"/>
<evidence type="ECO:0000259" key="1">
    <source>
        <dbReference type="PROSITE" id="PS50994"/>
    </source>
</evidence>
<evidence type="ECO:0000313" key="3">
    <source>
        <dbReference type="Proteomes" id="UP000265515"/>
    </source>
</evidence>
<protein>
    <recommendedName>
        <fullName evidence="1">Integrase catalytic domain-containing protein</fullName>
    </recommendedName>
</protein>
<dbReference type="InterPro" id="IPR036397">
    <property type="entry name" value="RNaseH_sf"/>
</dbReference>
<dbReference type="Gene3D" id="3.30.420.10">
    <property type="entry name" value="Ribonuclease H-like superfamily/Ribonuclease H"/>
    <property type="match status" value="1"/>
</dbReference>
<accession>A0A388JJC9</accession>
<organism evidence="2 3">
    <name type="scientific">Chara braunii</name>
    <name type="common">Braun's stonewort</name>
    <dbReference type="NCBI Taxonomy" id="69332"/>
    <lineage>
        <taxon>Eukaryota</taxon>
        <taxon>Viridiplantae</taxon>
        <taxon>Streptophyta</taxon>
        <taxon>Charophyceae</taxon>
        <taxon>Charales</taxon>
        <taxon>Characeae</taxon>
        <taxon>Chara</taxon>
    </lineage>
</organism>
<dbReference type="SUPFAM" id="SSF53098">
    <property type="entry name" value="Ribonuclease H-like"/>
    <property type="match status" value="1"/>
</dbReference>
<dbReference type="Proteomes" id="UP000265515">
    <property type="component" value="Unassembled WGS sequence"/>
</dbReference>
<dbReference type="OrthoDB" id="4369127at2759"/>
<dbReference type="EMBL" id="BFEA01005577">
    <property type="protein sequence ID" value="GBG41472.1"/>
    <property type="molecule type" value="Genomic_DNA"/>
</dbReference>
<dbReference type="PANTHER" id="PTHR37984:SF15">
    <property type="entry name" value="INTEGRASE CATALYTIC DOMAIN-CONTAINING PROTEIN"/>
    <property type="match status" value="1"/>
</dbReference>
<keyword evidence="3" id="KW-1185">Reference proteome</keyword>
<dbReference type="Gramene" id="GBG41472">
    <property type="protein sequence ID" value="GBG41472"/>
    <property type="gene ID" value="CBR_g83428"/>
</dbReference>
<sequence>DVTFTSDLWQSTALPMGTQLQMTSGLHPESNGQAEQMNRVVQHLLRHYNKPSQDDWDEKLPLVANMYNNAVSTALPA</sequence>
<name>A0A388JJC9_CHABU</name>
<dbReference type="GO" id="GO:0003676">
    <property type="term" value="F:nucleic acid binding"/>
    <property type="evidence" value="ECO:0007669"/>
    <property type="project" value="InterPro"/>
</dbReference>
<dbReference type="InterPro" id="IPR012337">
    <property type="entry name" value="RNaseH-like_sf"/>
</dbReference>
<feature type="domain" description="Integrase catalytic" evidence="1">
    <location>
        <begin position="1"/>
        <end position="77"/>
    </location>
</feature>
<feature type="non-terminal residue" evidence="2">
    <location>
        <position position="1"/>
    </location>
</feature>
<dbReference type="GO" id="GO:0015074">
    <property type="term" value="P:DNA integration"/>
    <property type="evidence" value="ECO:0007669"/>
    <property type="project" value="InterPro"/>
</dbReference>
<dbReference type="PROSITE" id="PS50994">
    <property type="entry name" value="INTEGRASE"/>
    <property type="match status" value="1"/>
</dbReference>
<dbReference type="InterPro" id="IPR050951">
    <property type="entry name" value="Retrovirus_Pol_polyprotein"/>
</dbReference>